<keyword evidence="3" id="KW-1185">Reference proteome</keyword>
<gene>
    <name evidence="2" type="ORF">KC01_LOCUS36334</name>
</gene>
<evidence type="ECO:0000313" key="3">
    <source>
        <dbReference type="Proteomes" id="UP001497482"/>
    </source>
</evidence>
<feature type="compositionally biased region" description="Basic and acidic residues" evidence="1">
    <location>
        <begin position="50"/>
        <end position="63"/>
    </location>
</feature>
<sequence>MVALEQLVDKQVEEMQGQGQILENRKLTLIDMGMETRQRKDLGLGLRQGLEGKAEGTLGEDKARRLRRTKRQGKATEAEGGEVEGREAEGGEAEGREAAGAKVELEERDVLVGLVQMVPKDGGTLKREMESVIVLVKKKIDKR</sequence>
<feature type="compositionally biased region" description="Basic residues" evidence="1">
    <location>
        <begin position="64"/>
        <end position="73"/>
    </location>
</feature>
<reference evidence="2 3" key="1">
    <citation type="submission" date="2024-04" db="EMBL/GenBank/DDBJ databases">
        <authorList>
            <person name="Waldvogel A.-M."/>
            <person name="Schoenle A."/>
        </authorList>
    </citation>
    <scope>NUCLEOTIDE SEQUENCE [LARGE SCALE GENOMIC DNA]</scope>
</reference>
<evidence type="ECO:0000313" key="2">
    <source>
        <dbReference type="EMBL" id="CAL1609632.1"/>
    </source>
</evidence>
<evidence type="ECO:0000256" key="1">
    <source>
        <dbReference type="SAM" id="MobiDB-lite"/>
    </source>
</evidence>
<dbReference type="Proteomes" id="UP001497482">
    <property type="component" value="Chromosome 6"/>
</dbReference>
<dbReference type="AlphaFoldDB" id="A0AAV2M8D1"/>
<protein>
    <submittedName>
        <fullName evidence="2">Uncharacterized protein</fullName>
    </submittedName>
</protein>
<dbReference type="EMBL" id="OZ035828">
    <property type="protein sequence ID" value="CAL1609632.1"/>
    <property type="molecule type" value="Genomic_DNA"/>
</dbReference>
<name>A0AAV2M8D1_KNICA</name>
<organism evidence="2 3">
    <name type="scientific">Knipowitschia caucasica</name>
    <name type="common">Caucasian dwarf goby</name>
    <name type="synonym">Pomatoschistus caucasicus</name>
    <dbReference type="NCBI Taxonomy" id="637954"/>
    <lineage>
        <taxon>Eukaryota</taxon>
        <taxon>Metazoa</taxon>
        <taxon>Chordata</taxon>
        <taxon>Craniata</taxon>
        <taxon>Vertebrata</taxon>
        <taxon>Euteleostomi</taxon>
        <taxon>Actinopterygii</taxon>
        <taxon>Neopterygii</taxon>
        <taxon>Teleostei</taxon>
        <taxon>Neoteleostei</taxon>
        <taxon>Acanthomorphata</taxon>
        <taxon>Gobiaria</taxon>
        <taxon>Gobiiformes</taxon>
        <taxon>Gobioidei</taxon>
        <taxon>Gobiidae</taxon>
        <taxon>Gobiinae</taxon>
        <taxon>Knipowitschia</taxon>
    </lineage>
</organism>
<proteinExistence type="predicted"/>
<feature type="compositionally biased region" description="Basic and acidic residues" evidence="1">
    <location>
        <begin position="83"/>
        <end position="100"/>
    </location>
</feature>
<feature type="region of interest" description="Disordered" evidence="1">
    <location>
        <begin position="50"/>
        <end position="100"/>
    </location>
</feature>
<accession>A0AAV2M8D1</accession>